<proteinExistence type="predicted"/>
<evidence type="ECO:0000313" key="1">
    <source>
        <dbReference type="EMBL" id="SEM27642.1"/>
    </source>
</evidence>
<dbReference type="EMBL" id="FOAG01000018">
    <property type="protein sequence ID" value="SEM27642.1"/>
    <property type="molecule type" value="Genomic_DNA"/>
</dbReference>
<protein>
    <submittedName>
        <fullName evidence="1">Uncharacterized protein</fullName>
    </submittedName>
</protein>
<evidence type="ECO:0000313" key="2">
    <source>
        <dbReference type="Proteomes" id="UP000199582"/>
    </source>
</evidence>
<reference evidence="1 2" key="1">
    <citation type="submission" date="2016-10" db="EMBL/GenBank/DDBJ databases">
        <authorList>
            <person name="de Groot N.N."/>
        </authorList>
    </citation>
    <scope>NUCLEOTIDE SEQUENCE [LARGE SCALE GENOMIC DNA]</scope>
    <source>
        <strain evidence="1 2">DSM 100674</strain>
    </source>
</reference>
<dbReference type="Proteomes" id="UP000199582">
    <property type="component" value="Unassembled WGS sequence"/>
</dbReference>
<name>A0A1H7X1A5_9RHOB</name>
<keyword evidence="2" id="KW-1185">Reference proteome</keyword>
<accession>A0A1H7X1A5</accession>
<dbReference type="AlphaFoldDB" id="A0A1H7X1A5"/>
<sequence>MSKYRCARAMFRNRVSSRGPVPSARTSLVSTPRFRCLKSDKAQVVFRDARGFDGQAFSDRFRGDRDLDLPRRDLHFLDQAQKRADAWLILGVAFTSDQRCNSLRNVCGLLRAGRADDTGLDRRNTEMPSDEISNQGLQLWCGQTPATGILRARAADQTMGYIVTQPAPLRSATCPRESVLPIRLRPDFSVVFEGYAGGAVNRATPRRTRMRSLRADILRTC</sequence>
<organism evidence="1 2">
    <name type="scientific">Roseovarius azorensis</name>
    <dbReference type="NCBI Taxonomy" id="1287727"/>
    <lineage>
        <taxon>Bacteria</taxon>
        <taxon>Pseudomonadati</taxon>
        <taxon>Pseudomonadota</taxon>
        <taxon>Alphaproteobacteria</taxon>
        <taxon>Rhodobacterales</taxon>
        <taxon>Roseobacteraceae</taxon>
        <taxon>Roseovarius</taxon>
    </lineage>
</organism>
<gene>
    <name evidence="1" type="ORF">SAMN05443999_11819</name>
</gene>